<organism evidence="1 2">
    <name type="scientific">Leucobacter allii</name>
    <dbReference type="NCBI Taxonomy" id="2932247"/>
    <lineage>
        <taxon>Bacteria</taxon>
        <taxon>Bacillati</taxon>
        <taxon>Actinomycetota</taxon>
        <taxon>Actinomycetes</taxon>
        <taxon>Micrococcales</taxon>
        <taxon>Microbacteriaceae</taxon>
        <taxon>Leucobacter</taxon>
    </lineage>
</organism>
<dbReference type="EMBL" id="CP095045">
    <property type="protein sequence ID" value="UOQ58098.1"/>
    <property type="molecule type" value="Genomic_DNA"/>
</dbReference>
<keyword evidence="2" id="KW-1185">Reference proteome</keyword>
<evidence type="ECO:0000313" key="1">
    <source>
        <dbReference type="EMBL" id="UOQ58098.1"/>
    </source>
</evidence>
<name>A0ABY4FP86_9MICO</name>
<protein>
    <submittedName>
        <fullName evidence="1">Minor capsid protein</fullName>
    </submittedName>
</protein>
<dbReference type="RefSeq" id="WP_244729071.1">
    <property type="nucleotide sequence ID" value="NZ_CP095045.1"/>
</dbReference>
<gene>
    <name evidence="1" type="ORF">MUN78_04430</name>
</gene>
<evidence type="ECO:0000313" key="2">
    <source>
        <dbReference type="Proteomes" id="UP000831786"/>
    </source>
</evidence>
<reference evidence="1 2" key="1">
    <citation type="submission" date="2022-04" db="EMBL/GenBank/DDBJ databases">
        <title>Leucobacter sp. isolated from rhizosphere of garlic.</title>
        <authorList>
            <person name="Won M."/>
            <person name="Lee C.-M."/>
            <person name="Woen H.-Y."/>
            <person name="Kwon S.-W."/>
        </authorList>
    </citation>
    <scope>NUCLEOTIDE SEQUENCE [LARGE SCALE GENOMIC DNA]</scope>
    <source>
        <strain evidence="1 2">H21R-40</strain>
    </source>
</reference>
<proteinExistence type="predicted"/>
<sequence length="115" mass="12539">MISTNGEWHGDIVSAMLQGNAAEALNHGAELLRGYSVPLAPKDQGDLRGSAQVTPATPGNLEAHVSYDTPYAARQHEELDWRHDDGQAKYLEQPLEDHRDDLMQAIAARLGKGLP</sequence>
<accession>A0ABY4FP86</accession>
<dbReference type="Proteomes" id="UP000831786">
    <property type="component" value="Chromosome"/>
</dbReference>